<feature type="transmembrane region" description="Helical" evidence="2">
    <location>
        <begin position="12"/>
        <end position="32"/>
    </location>
</feature>
<keyword evidence="4" id="KW-1185">Reference proteome</keyword>
<evidence type="ECO:0008006" key="5">
    <source>
        <dbReference type="Google" id="ProtNLM"/>
    </source>
</evidence>
<dbReference type="PATRIC" id="fig|1122152.4.peg.1158"/>
<dbReference type="InterPro" id="IPR038750">
    <property type="entry name" value="YczE/YyaS-like"/>
</dbReference>
<name>A0A0R1S6N3_9LACO</name>
<dbReference type="Proteomes" id="UP000051931">
    <property type="component" value="Unassembled WGS sequence"/>
</dbReference>
<accession>A0A0R1S6N3</accession>
<dbReference type="PANTHER" id="PTHR40078">
    <property type="entry name" value="INTEGRAL MEMBRANE PROTEIN-RELATED"/>
    <property type="match status" value="1"/>
</dbReference>
<feature type="transmembrane region" description="Helical" evidence="2">
    <location>
        <begin position="52"/>
        <end position="72"/>
    </location>
</feature>
<gene>
    <name evidence="3" type="ORF">FC23_GL001128</name>
</gene>
<feature type="transmembrane region" description="Helical" evidence="2">
    <location>
        <begin position="109"/>
        <end position="127"/>
    </location>
</feature>
<keyword evidence="2" id="KW-1133">Transmembrane helix</keyword>
<evidence type="ECO:0000313" key="3">
    <source>
        <dbReference type="EMBL" id="KRL63188.1"/>
    </source>
</evidence>
<organism evidence="3 4">
    <name type="scientific">Lactobacillus psittaci DSM 15354</name>
    <dbReference type="NCBI Taxonomy" id="1122152"/>
    <lineage>
        <taxon>Bacteria</taxon>
        <taxon>Bacillati</taxon>
        <taxon>Bacillota</taxon>
        <taxon>Bacilli</taxon>
        <taxon>Lactobacillales</taxon>
        <taxon>Lactobacillaceae</taxon>
        <taxon>Lactobacillus</taxon>
    </lineage>
</organism>
<dbReference type="eggNOG" id="COG2364">
    <property type="taxonomic scope" value="Bacteria"/>
</dbReference>
<feature type="coiled-coil region" evidence="1">
    <location>
        <begin position="269"/>
        <end position="296"/>
    </location>
</feature>
<dbReference type="AlphaFoldDB" id="A0A0R1S6N3"/>
<dbReference type="RefSeq" id="WP_027825704.1">
    <property type="nucleotide sequence ID" value="NZ_AZFB01000005.1"/>
</dbReference>
<evidence type="ECO:0000256" key="1">
    <source>
        <dbReference type="SAM" id="Coils"/>
    </source>
</evidence>
<sequence>MKEKLNFGNLALKTLMSIVGVTVLSIGATFLRGGNVGLDPFTAINTGISNKLGLGLGIFQLSVNFVIFLLILWLDRKKIGIGTFVNMIMVGFEIQFFTQIYNQLFPEKITFLVIVADTVIGLLLFTLGSSLYMGPKLGVAPYDAIAPIFSERFKSSYKITRIIQDVLFMAGALAFGGPVGFATIIVAFFTGPLITWWNEHISDPLVAFIDHLTRPDTRNKVTVLLSAMGRRTYESVAKTYEATEIMQAKLGRYSNSDLKTQQKIARRNLANSKQTYENYLAQYKMIEEELNKRKNQ</sequence>
<evidence type="ECO:0000313" key="4">
    <source>
        <dbReference type="Proteomes" id="UP000051931"/>
    </source>
</evidence>
<dbReference type="PANTHER" id="PTHR40078:SF1">
    <property type="entry name" value="INTEGRAL MEMBRANE PROTEIN"/>
    <property type="match status" value="1"/>
</dbReference>
<keyword evidence="1" id="KW-0175">Coiled coil</keyword>
<dbReference type="Pfam" id="PF19700">
    <property type="entry name" value="DUF6198"/>
    <property type="match status" value="1"/>
</dbReference>
<keyword evidence="2" id="KW-0812">Transmembrane</keyword>
<feature type="transmembrane region" description="Helical" evidence="2">
    <location>
        <begin position="79"/>
        <end position="97"/>
    </location>
</feature>
<feature type="transmembrane region" description="Helical" evidence="2">
    <location>
        <begin position="166"/>
        <end position="189"/>
    </location>
</feature>
<dbReference type="EMBL" id="AZFB01000005">
    <property type="protein sequence ID" value="KRL63188.1"/>
    <property type="molecule type" value="Genomic_DNA"/>
</dbReference>
<comment type="caution">
    <text evidence="3">The sequence shown here is derived from an EMBL/GenBank/DDBJ whole genome shotgun (WGS) entry which is preliminary data.</text>
</comment>
<evidence type="ECO:0000256" key="2">
    <source>
        <dbReference type="SAM" id="Phobius"/>
    </source>
</evidence>
<keyword evidence="2" id="KW-0472">Membrane</keyword>
<protein>
    <recommendedName>
        <fullName evidence="5">Integral membrane protein</fullName>
    </recommendedName>
</protein>
<dbReference type="OrthoDB" id="9814474at2"/>
<dbReference type="STRING" id="1122152.GCA_000425905_00728"/>
<reference evidence="3 4" key="1">
    <citation type="journal article" date="2015" name="Genome Announc.">
        <title>Expanding the biotechnology potential of lactobacilli through comparative genomics of 213 strains and associated genera.</title>
        <authorList>
            <person name="Sun Z."/>
            <person name="Harris H.M."/>
            <person name="McCann A."/>
            <person name="Guo C."/>
            <person name="Argimon S."/>
            <person name="Zhang W."/>
            <person name="Yang X."/>
            <person name="Jeffery I.B."/>
            <person name="Cooney J.C."/>
            <person name="Kagawa T.F."/>
            <person name="Liu W."/>
            <person name="Song Y."/>
            <person name="Salvetti E."/>
            <person name="Wrobel A."/>
            <person name="Rasinkangas P."/>
            <person name="Parkhill J."/>
            <person name="Rea M.C."/>
            <person name="O'Sullivan O."/>
            <person name="Ritari J."/>
            <person name="Douillard F.P."/>
            <person name="Paul Ross R."/>
            <person name="Yang R."/>
            <person name="Briner A.E."/>
            <person name="Felis G.E."/>
            <person name="de Vos W.M."/>
            <person name="Barrangou R."/>
            <person name="Klaenhammer T.R."/>
            <person name="Caufield P.W."/>
            <person name="Cui Y."/>
            <person name="Zhang H."/>
            <person name="O'Toole P.W."/>
        </authorList>
    </citation>
    <scope>NUCLEOTIDE SEQUENCE [LARGE SCALE GENOMIC DNA]</scope>
    <source>
        <strain evidence="3 4">DSM 15354</strain>
    </source>
</reference>
<proteinExistence type="predicted"/>